<keyword evidence="3" id="KW-1185">Reference proteome</keyword>
<sequence>MATARMTAATATPANDHLGDDGWRGADDGWQRRNDALEDLATARRRRRPATADLATATAPTAAASGNDDFNCSNGISTTW</sequence>
<name>A0A0E0NYU8_ORYRU</name>
<dbReference type="AlphaFoldDB" id="A0A0E0NYU8"/>
<protein>
    <submittedName>
        <fullName evidence="2">Uncharacterized protein</fullName>
    </submittedName>
</protein>
<dbReference type="EnsemblPlants" id="ORUFI03G28600.1">
    <property type="protein sequence ID" value="ORUFI03G28600.1"/>
    <property type="gene ID" value="ORUFI03G28600"/>
</dbReference>
<evidence type="ECO:0000313" key="3">
    <source>
        <dbReference type="Proteomes" id="UP000008022"/>
    </source>
</evidence>
<reference evidence="3" key="1">
    <citation type="submission" date="2013-06" db="EMBL/GenBank/DDBJ databases">
        <authorList>
            <person name="Zhao Q."/>
        </authorList>
    </citation>
    <scope>NUCLEOTIDE SEQUENCE</scope>
    <source>
        <strain evidence="3">cv. W1943</strain>
    </source>
</reference>
<evidence type="ECO:0000256" key="1">
    <source>
        <dbReference type="SAM" id="MobiDB-lite"/>
    </source>
</evidence>
<organism evidence="2 3">
    <name type="scientific">Oryza rufipogon</name>
    <name type="common">Brownbeard rice</name>
    <name type="synonym">Asian wild rice</name>
    <dbReference type="NCBI Taxonomy" id="4529"/>
    <lineage>
        <taxon>Eukaryota</taxon>
        <taxon>Viridiplantae</taxon>
        <taxon>Streptophyta</taxon>
        <taxon>Embryophyta</taxon>
        <taxon>Tracheophyta</taxon>
        <taxon>Spermatophyta</taxon>
        <taxon>Magnoliopsida</taxon>
        <taxon>Liliopsida</taxon>
        <taxon>Poales</taxon>
        <taxon>Poaceae</taxon>
        <taxon>BOP clade</taxon>
        <taxon>Oryzoideae</taxon>
        <taxon>Oryzeae</taxon>
        <taxon>Oryzinae</taxon>
        <taxon>Oryza</taxon>
    </lineage>
</organism>
<feature type="compositionally biased region" description="Polar residues" evidence="1">
    <location>
        <begin position="68"/>
        <end position="80"/>
    </location>
</feature>
<feature type="region of interest" description="Disordered" evidence="1">
    <location>
        <begin position="1"/>
        <end position="80"/>
    </location>
</feature>
<dbReference type="HOGENOM" id="CLU_2594009_0_0_1"/>
<dbReference type="Proteomes" id="UP000008022">
    <property type="component" value="Unassembled WGS sequence"/>
</dbReference>
<feature type="compositionally biased region" description="Low complexity" evidence="1">
    <location>
        <begin position="1"/>
        <end position="14"/>
    </location>
</feature>
<reference evidence="2" key="2">
    <citation type="submission" date="2015-06" db="UniProtKB">
        <authorList>
            <consortium name="EnsemblPlants"/>
        </authorList>
    </citation>
    <scope>IDENTIFICATION</scope>
</reference>
<dbReference type="Gramene" id="ORUFI03G28600.1">
    <property type="protein sequence ID" value="ORUFI03G28600.1"/>
    <property type="gene ID" value="ORUFI03G28600"/>
</dbReference>
<feature type="compositionally biased region" description="Basic and acidic residues" evidence="1">
    <location>
        <begin position="17"/>
        <end position="36"/>
    </location>
</feature>
<proteinExistence type="predicted"/>
<accession>A0A0E0NYU8</accession>
<feature type="compositionally biased region" description="Low complexity" evidence="1">
    <location>
        <begin position="51"/>
        <end position="64"/>
    </location>
</feature>
<evidence type="ECO:0000313" key="2">
    <source>
        <dbReference type="EnsemblPlants" id="ORUFI03G28600.1"/>
    </source>
</evidence>